<protein>
    <submittedName>
        <fullName evidence="1">General transcription factor II-I repeat domain-containing protein 2A</fullName>
    </submittedName>
</protein>
<dbReference type="EMBL" id="JAIZAY010000001">
    <property type="protein sequence ID" value="KAJ8049127.1"/>
    <property type="molecule type" value="Genomic_DNA"/>
</dbReference>
<evidence type="ECO:0000313" key="2">
    <source>
        <dbReference type="Proteomes" id="UP001152320"/>
    </source>
</evidence>
<comment type="caution">
    <text evidence="1">The sequence shown here is derived from an EMBL/GenBank/DDBJ whole genome shotgun (WGS) entry which is preliminary data.</text>
</comment>
<keyword evidence="2" id="KW-1185">Reference proteome</keyword>
<gene>
    <name evidence="1" type="ORF">HOLleu_01731</name>
</gene>
<proteinExistence type="predicted"/>
<evidence type="ECO:0000313" key="1">
    <source>
        <dbReference type="EMBL" id="KAJ8049127.1"/>
    </source>
</evidence>
<dbReference type="PANTHER" id="PTHR45913">
    <property type="entry name" value="EPM2A-INTERACTING PROTEIN 1"/>
    <property type="match status" value="1"/>
</dbReference>
<dbReference type="PANTHER" id="PTHR45913:SF5">
    <property type="entry name" value="GENERAL TRANSCRIPTION FACTOR II-I REPEAT DOMAIN-CONTAINING PROTEIN 2A-LIKE PROTEIN"/>
    <property type="match status" value="1"/>
</dbReference>
<name>A0A9Q1CNR9_HOLLE</name>
<accession>A0A9Q1CNR9</accession>
<dbReference type="OrthoDB" id="1101576at2759"/>
<sequence>MKTENATKHSFMIREAIPKKGTPLFDREFIKHCLGIFASVACPDKQSIVDKTSLSHQTVARREDDLATNIKSRLMDCQYYSLALGESTDISDTAQLAIFVRGVNQNFEEVEELLDLRPMN</sequence>
<dbReference type="AlphaFoldDB" id="A0A9Q1CNR9"/>
<dbReference type="Proteomes" id="UP001152320">
    <property type="component" value="Chromosome 1"/>
</dbReference>
<reference evidence="1" key="1">
    <citation type="submission" date="2021-10" db="EMBL/GenBank/DDBJ databases">
        <title>Tropical sea cucumber genome reveals ecological adaptation and Cuvierian tubules defense mechanism.</title>
        <authorList>
            <person name="Chen T."/>
        </authorList>
    </citation>
    <scope>NUCLEOTIDE SEQUENCE</scope>
    <source>
        <strain evidence="1">Nanhai2018</strain>
        <tissue evidence="1">Muscle</tissue>
    </source>
</reference>
<organism evidence="1 2">
    <name type="scientific">Holothuria leucospilota</name>
    <name type="common">Black long sea cucumber</name>
    <name type="synonym">Mertensiothuria leucospilota</name>
    <dbReference type="NCBI Taxonomy" id="206669"/>
    <lineage>
        <taxon>Eukaryota</taxon>
        <taxon>Metazoa</taxon>
        <taxon>Echinodermata</taxon>
        <taxon>Eleutherozoa</taxon>
        <taxon>Echinozoa</taxon>
        <taxon>Holothuroidea</taxon>
        <taxon>Aspidochirotacea</taxon>
        <taxon>Aspidochirotida</taxon>
        <taxon>Holothuriidae</taxon>
        <taxon>Holothuria</taxon>
    </lineage>
</organism>